<accession>A0A176K2Y5</accession>
<evidence type="ECO:0000313" key="5">
    <source>
        <dbReference type="EMBL" id="OAA31660.1"/>
    </source>
</evidence>
<dbReference type="OrthoDB" id="9805159at2"/>
<keyword evidence="3" id="KW-0732">Signal</keyword>
<evidence type="ECO:0000313" key="6">
    <source>
        <dbReference type="Proteomes" id="UP000077339"/>
    </source>
</evidence>
<protein>
    <submittedName>
        <fullName evidence="5">Alpha-amylase</fullName>
    </submittedName>
</protein>
<gene>
    <name evidence="5" type="ORF">AT15_06185</name>
</gene>
<reference evidence="5 6" key="1">
    <citation type="submission" date="2014-02" db="EMBL/GenBank/DDBJ databases">
        <title>Kosmotoga genome sequencing.</title>
        <authorList>
            <person name="Pollo S.M."/>
            <person name="Charchuk R."/>
            <person name="Nesbo C.L."/>
        </authorList>
    </citation>
    <scope>NUCLEOTIDE SEQUENCE [LARGE SCALE GENOMIC DNA]</scope>
    <source>
        <strain evidence="5 6">S304</strain>
    </source>
</reference>
<evidence type="ECO:0000256" key="1">
    <source>
        <dbReference type="ARBA" id="ARBA00001913"/>
    </source>
</evidence>
<name>A0A176K2Y5_9BACT</name>
<dbReference type="RefSeq" id="WP_068346035.1">
    <property type="nucleotide sequence ID" value="NZ_JFHK01000003.1"/>
</dbReference>
<evidence type="ECO:0000259" key="4">
    <source>
        <dbReference type="SMART" id="SM00642"/>
    </source>
</evidence>
<dbReference type="EMBL" id="JFHK01000003">
    <property type="protein sequence ID" value="OAA31660.1"/>
    <property type="molecule type" value="Genomic_DNA"/>
</dbReference>
<dbReference type="Proteomes" id="UP000077339">
    <property type="component" value="Unassembled WGS sequence"/>
</dbReference>
<feature type="domain" description="Glycosyl hydrolase family 13 catalytic" evidence="4">
    <location>
        <begin position="34"/>
        <end position="431"/>
    </location>
</feature>
<dbReference type="SMART" id="SM00642">
    <property type="entry name" value="Aamy"/>
    <property type="match status" value="1"/>
</dbReference>
<dbReference type="InterPro" id="IPR019248">
    <property type="entry name" value="Glucodextran_C"/>
</dbReference>
<comment type="cofactor">
    <cofactor evidence="1">
        <name>Ca(2+)</name>
        <dbReference type="ChEBI" id="CHEBI:29108"/>
    </cofactor>
</comment>
<dbReference type="PATRIC" id="fig|1453497.3.peg.1234"/>
<sequence length="836" mass="95391">MRNVKFLILLILFMQSLLLFAVVSPKWEDQIIYFVMIDRFANGDTTNDDFGFGEYGNDNAHYNGGDLAGLIEKLDYIKGLGATAIWITPPVANQWWNPWVNYGGYHGYWARNFKKVEEHFGDLELYKKFVNEAHKRGLLVIQDIVANHVGDYFKFVDGEFLLNVNSVPTSAPEQSPFFFNNYPEDKDKNIYHWTPDIRDFSDPDQKLNYQMSGLDDLNTENPAIIEALKDSYNFWIKEVGVDGFRIDTVIYVPHEFWKEFLSGNNGIYEIAKSVGKENFITFGEAWVRSDPFDDSGEQVIESYFNDGMNAMLDFPLNIEIRRVFKEGKATANLRYRLEKREEYNHPERLVTFVDNHDMERFLKGAGLASLKQALAFLFTVPGIPVIYYGTEQGFSETRAAMFKEGYASNGIDHYNTNFELYKFIKELTDLRKSYPIFRDGKITVLKDNPNGPGIFAFKIENPETTAFVLLNTADERRIITNLDTGLEPGMVIEPIYAYSILKKKYTVGEAGKLNVTMNPRSFYVAVATDQRKSYKTSTLEIYPELKDGQKISGNILLKGIAVNATSIKVIFDSRVDSSDTVAVVDGEWSYEWDISKFDPGVHTVVFKVYGEKKTDYIYSEDYRVEIDIPEVALVRESDPEGDDKGPYGKYSYPTDITFKNQMDLLGVTLKQVGGSLVLSMKIKDLTTSWSPQNGFDHVTFQIYIDDPNKKGSKILPYQNAEMPEGTDWDYFIFANGWSIVAYSSEGSGPQSFGKPISPTPQVKTNSMTGEITLIISGELFGRPDSYSGFKFYITTWDFDGIEAKYRDLFPQPMSYHFGGGTKSDPYIMDDIFFAIW</sequence>
<keyword evidence="6" id="KW-1185">Reference proteome</keyword>
<dbReference type="InterPro" id="IPR006047">
    <property type="entry name" value="GH13_cat_dom"/>
</dbReference>
<dbReference type="InterPro" id="IPR017853">
    <property type="entry name" value="GH"/>
</dbReference>
<dbReference type="Pfam" id="PF00128">
    <property type="entry name" value="Alpha-amylase"/>
    <property type="match status" value="1"/>
</dbReference>
<evidence type="ECO:0000256" key="3">
    <source>
        <dbReference type="ARBA" id="ARBA00022729"/>
    </source>
</evidence>
<dbReference type="Gene3D" id="3.20.20.80">
    <property type="entry name" value="Glycosidases"/>
    <property type="match status" value="1"/>
</dbReference>
<dbReference type="GO" id="GO:0046872">
    <property type="term" value="F:metal ion binding"/>
    <property type="evidence" value="ECO:0007669"/>
    <property type="project" value="UniProtKB-KW"/>
</dbReference>
<dbReference type="Gene3D" id="2.60.40.1190">
    <property type="match status" value="1"/>
</dbReference>
<organism evidence="5 6">
    <name type="scientific">Kosmotoga arenicorallina S304</name>
    <dbReference type="NCBI Taxonomy" id="1453497"/>
    <lineage>
        <taxon>Bacteria</taxon>
        <taxon>Thermotogati</taxon>
        <taxon>Thermotogota</taxon>
        <taxon>Thermotogae</taxon>
        <taxon>Kosmotogales</taxon>
        <taxon>Kosmotogaceae</taxon>
        <taxon>Kosmotoga</taxon>
    </lineage>
</organism>
<dbReference type="SUPFAM" id="SSF49344">
    <property type="entry name" value="CBD9-like"/>
    <property type="match status" value="1"/>
</dbReference>
<evidence type="ECO:0000256" key="2">
    <source>
        <dbReference type="ARBA" id="ARBA00022723"/>
    </source>
</evidence>
<dbReference type="Pfam" id="PF09985">
    <property type="entry name" value="Glucodextran_C"/>
    <property type="match status" value="1"/>
</dbReference>
<proteinExistence type="predicted"/>
<dbReference type="GO" id="GO:0005975">
    <property type="term" value="P:carbohydrate metabolic process"/>
    <property type="evidence" value="ECO:0007669"/>
    <property type="project" value="InterPro"/>
</dbReference>
<keyword evidence="2" id="KW-0479">Metal-binding</keyword>
<dbReference type="PANTHER" id="PTHR10357:SF215">
    <property type="entry name" value="ALPHA-AMYLASE 1"/>
    <property type="match status" value="1"/>
</dbReference>
<dbReference type="AlphaFoldDB" id="A0A176K2Y5"/>
<dbReference type="PANTHER" id="PTHR10357">
    <property type="entry name" value="ALPHA-AMYLASE FAMILY MEMBER"/>
    <property type="match status" value="1"/>
</dbReference>
<dbReference type="SUPFAM" id="SSF51445">
    <property type="entry name" value="(Trans)glycosidases"/>
    <property type="match status" value="1"/>
</dbReference>
<comment type="caution">
    <text evidence="5">The sequence shown here is derived from an EMBL/GenBank/DDBJ whole genome shotgun (WGS) entry which is preliminary data.</text>
</comment>
<dbReference type="STRING" id="1453497.AT15_06185"/>